<dbReference type="PANTHER" id="PTHR45884">
    <property type="entry name" value="N-ACETYLTRANSFERASE ECO"/>
    <property type="match status" value="1"/>
</dbReference>
<dbReference type="AlphaFoldDB" id="A0A0B6Y3Q4"/>
<protein>
    <recommendedName>
        <fullName evidence="1">N-acetyltransferase ESCO acetyl-transferase domain-containing protein</fullName>
    </recommendedName>
</protein>
<evidence type="ECO:0000313" key="2">
    <source>
        <dbReference type="EMBL" id="CEK50764.1"/>
    </source>
</evidence>
<dbReference type="Pfam" id="PF13880">
    <property type="entry name" value="Acetyltransf_13"/>
    <property type="match status" value="1"/>
</dbReference>
<dbReference type="PANTHER" id="PTHR45884:SF2">
    <property type="entry name" value="N-ACETYLTRANSFERASE ECO"/>
    <property type="match status" value="1"/>
</dbReference>
<accession>A0A0B6Y3Q4</accession>
<sequence>EGYRIIPENMDNSQESGHRPWCCASVPEPVCVGISRLWVAVEKRKHGVATKLVDCVRQWFNYGSLIPKHKVAFSDP</sequence>
<feature type="non-terminal residue" evidence="2">
    <location>
        <position position="76"/>
    </location>
</feature>
<name>A0A0B6Y3Q4_9EUPU</name>
<dbReference type="GO" id="GO:0000785">
    <property type="term" value="C:chromatin"/>
    <property type="evidence" value="ECO:0007669"/>
    <property type="project" value="TreeGrafter"/>
</dbReference>
<gene>
    <name evidence="2" type="primary">ORF11597</name>
</gene>
<feature type="non-terminal residue" evidence="2">
    <location>
        <position position="1"/>
    </location>
</feature>
<evidence type="ECO:0000259" key="1">
    <source>
        <dbReference type="Pfam" id="PF13880"/>
    </source>
</evidence>
<feature type="domain" description="N-acetyltransferase ESCO acetyl-transferase" evidence="1">
    <location>
        <begin position="28"/>
        <end position="76"/>
    </location>
</feature>
<dbReference type="GO" id="GO:0007064">
    <property type="term" value="P:mitotic sister chromatid cohesion"/>
    <property type="evidence" value="ECO:0007669"/>
    <property type="project" value="TreeGrafter"/>
</dbReference>
<reference evidence="2" key="1">
    <citation type="submission" date="2014-12" db="EMBL/GenBank/DDBJ databases">
        <title>Insight into the proteome of Arion vulgaris.</title>
        <authorList>
            <person name="Aradska J."/>
            <person name="Bulat T."/>
            <person name="Smidak R."/>
            <person name="Sarate P."/>
            <person name="Gangsoo J."/>
            <person name="Sialana F."/>
            <person name="Bilban M."/>
            <person name="Lubec G."/>
        </authorList>
    </citation>
    <scope>NUCLEOTIDE SEQUENCE</scope>
    <source>
        <tissue evidence="2">Skin</tissue>
    </source>
</reference>
<dbReference type="GO" id="GO:0005634">
    <property type="term" value="C:nucleus"/>
    <property type="evidence" value="ECO:0007669"/>
    <property type="project" value="TreeGrafter"/>
</dbReference>
<organism evidence="2">
    <name type="scientific">Arion vulgaris</name>
    <dbReference type="NCBI Taxonomy" id="1028688"/>
    <lineage>
        <taxon>Eukaryota</taxon>
        <taxon>Metazoa</taxon>
        <taxon>Spiralia</taxon>
        <taxon>Lophotrochozoa</taxon>
        <taxon>Mollusca</taxon>
        <taxon>Gastropoda</taxon>
        <taxon>Heterobranchia</taxon>
        <taxon>Euthyneura</taxon>
        <taxon>Panpulmonata</taxon>
        <taxon>Eupulmonata</taxon>
        <taxon>Stylommatophora</taxon>
        <taxon>Helicina</taxon>
        <taxon>Arionoidea</taxon>
        <taxon>Arionidae</taxon>
        <taxon>Arion</taxon>
    </lineage>
</organism>
<dbReference type="InterPro" id="IPR028009">
    <property type="entry name" value="ESCO_Acetyltransf_dom"/>
</dbReference>
<dbReference type="GO" id="GO:0061733">
    <property type="term" value="F:protein-lysine-acetyltransferase activity"/>
    <property type="evidence" value="ECO:0007669"/>
    <property type="project" value="TreeGrafter"/>
</dbReference>
<dbReference type="EMBL" id="HACG01003899">
    <property type="protein sequence ID" value="CEK50764.1"/>
    <property type="molecule type" value="Transcribed_RNA"/>
</dbReference>
<proteinExistence type="predicted"/>